<dbReference type="SMART" id="SM00173">
    <property type="entry name" value="RAS"/>
    <property type="match status" value="1"/>
</dbReference>
<dbReference type="InterPro" id="IPR001806">
    <property type="entry name" value="Small_GTPase"/>
</dbReference>
<reference evidence="3 4" key="1">
    <citation type="submission" date="2024-02" db="EMBL/GenBank/DDBJ databases">
        <authorList>
            <person name="Daric V."/>
            <person name="Darras S."/>
        </authorList>
    </citation>
    <scope>NUCLEOTIDE SEQUENCE [LARGE SCALE GENOMIC DNA]</scope>
</reference>
<evidence type="ECO:0000256" key="2">
    <source>
        <dbReference type="ARBA" id="ARBA00023134"/>
    </source>
</evidence>
<dbReference type="EMBL" id="CAWYQH010000100">
    <property type="protein sequence ID" value="CAK8685518.1"/>
    <property type="molecule type" value="Genomic_DNA"/>
</dbReference>
<protein>
    <recommendedName>
        <fullName evidence="5">GTP-binding protein Di-Ras2</fullName>
    </recommendedName>
</protein>
<dbReference type="Pfam" id="PF00071">
    <property type="entry name" value="Ras"/>
    <property type="match status" value="1"/>
</dbReference>
<dbReference type="PANTHER" id="PTHR24070">
    <property type="entry name" value="RAS, DI-RAS, AND RHEB FAMILY MEMBERS OF SMALL GTPASE SUPERFAMILY"/>
    <property type="match status" value="1"/>
</dbReference>
<dbReference type="PROSITE" id="PS51421">
    <property type="entry name" value="RAS"/>
    <property type="match status" value="1"/>
</dbReference>
<dbReference type="SMART" id="SM00174">
    <property type="entry name" value="RHO"/>
    <property type="match status" value="1"/>
</dbReference>
<sequence>MPEQSNDYRIVIFGAGGVGKTSLALRFINGTFCEAYVPTIEDTYRKIVNSDKNVCTLQITDTAGSHPFPAMQRLSISRGHAFVLVYSITSKQSIEELKPIYDQILQLKTDLHNVPICLVGNKCDETERNVTAKEGKDLATFWKCGFLETSAKNNLNVKELFQKLLELEKRQNLTLNDDACSSKKNKSAKRKEQLRGKCVIH</sequence>
<dbReference type="PROSITE" id="PS51419">
    <property type="entry name" value="RAB"/>
    <property type="match status" value="1"/>
</dbReference>
<evidence type="ECO:0000313" key="4">
    <source>
        <dbReference type="Proteomes" id="UP001642483"/>
    </source>
</evidence>
<dbReference type="SUPFAM" id="SSF52540">
    <property type="entry name" value="P-loop containing nucleoside triphosphate hydrolases"/>
    <property type="match status" value="1"/>
</dbReference>
<keyword evidence="2" id="KW-0342">GTP-binding</keyword>
<dbReference type="InterPro" id="IPR005225">
    <property type="entry name" value="Small_GTP-bd"/>
</dbReference>
<evidence type="ECO:0008006" key="5">
    <source>
        <dbReference type="Google" id="ProtNLM"/>
    </source>
</evidence>
<name>A0ABP0G3S0_CLALP</name>
<accession>A0ABP0G3S0</accession>
<dbReference type="PRINTS" id="PR00449">
    <property type="entry name" value="RASTRNSFRMNG"/>
</dbReference>
<dbReference type="SMART" id="SM00175">
    <property type="entry name" value="RAB"/>
    <property type="match status" value="1"/>
</dbReference>
<evidence type="ECO:0000313" key="3">
    <source>
        <dbReference type="EMBL" id="CAK8685518.1"/>
    </source>
</evidence>
<keyword evidence="4" id="KW-1185">Reference proteome</keyword>
<dbReference type="Gene3D" id="3.40.50.300">
    <property type="entry name" value="P-loop containing nucleotide triphosphate hydrolases"/>
    <property type="match status" value="1"/>
</dbReference>
<evidence type="ECO:0000256" key="1">
    <source>
        <dbReference type="ARBA" id="ARBA00022741"/>
    </source>
</evidence>
<dbReference type="InterPro" id="IPR020849">
    <property type="entry name" value="Small_GTPase_Ras-type"/>
</dbReference>
<proteinExistence type="predicted"/>
<comment type="caution">
    <text evidence="3">The sequence shown here is derived from an EMBL/GenBank/DDBJ whole genome shotgun (WGS) entry which is preliminary data.</text>
</comment>
<dbReference type="Proteomes" id="UP001642483">
    <property type="component" value="Unassembled WGS sequence"/>
</dbReference>
<keyword evidence="1" id="KW-0547">Nucleotide-binding</keyword>
<dbReference type="InterPro" id="IPR027417">
    <property type="entry name" value="P-loop_NTPase"/>
</dbReference>
<organism evidence="3 4">
    <name type="scientific">Clavelina lepadiformis</name>
    <name type="common">Light-bulb sea squirt</name>
    <name type="synonym">Ascidia lepadiformis</name>
    <dbReference type="NCBI Taxonomy" id="159417"/>
    <lineage>
        <taxon>Eukaryota</taxon>
        <taxon>Metazoa</taxon>
        <taxon>Chordata</taxon>
        <taxon>Tunicata</taxon>
        <taxon>Ascidiacea</taxon>
        <taxon>Aplousobranchia</taxon>
        <taxon>Clavelinidae</taxon>
        <taxon>Clavelina</taxon>
    </lineage>
</organism>
<gene>
    <name evidence="3" type="ORF">CVLEPA_LOCUS16643</name>
</gene>
<dbReference type="NCBIfam" id="TIGR00231">
    <property type="entry name" value="small_GTP"/>
    <property type="match status" value="1"/>
</dbReference>
<dbReference type="PROSITE" id="PS51420">
    <property type="entry name" value="RHO"/>
    <property type="match status" value="1"/>
</dbReference>